<dbReference type="RefSeq" id="WP_019922543.1">
    <property type="nucleotide sequence ID" value="NZ_CP140152.1"/>
</dbReference>
<accession>A0ABZ0Y5I0</accession>
<reference evidence="2 3" key="1">
    <citation type="submission" date="2023-11" db="EMBL/GenBank/DDBJ databases">
        <title>MicrobeMod: A computational toolkit for identifying prokaryotic methylation and restriction-modification with nanopore sequencing.</title>
        <authorList>
            <person name="Crits-Christoph A."/>
            <person name="Kang S.C."/>
            <person name="Lee H."/>
            <person name="Ostrov N."/>
        </authorList>
    </citation>
    <scope>NUCLEOTIDE SEQUENCE [LARGE SCALE GENOMIC DNA]</scope>
    <source>
        <strain evidence="2 3">ATCC 25935</strain>
    </source>
</reference>
<evidence type="ECO:0008006" key="4">
    <source>
        <dbReference type="Google" id="ProtNLM"/>
    </source>
</evidence>
<sequence>MPVPDIIPFSAGALVQIMALPVAAGAAATALTFLFMWPRTRREALVRLTCSICTAALLGPLLLVALHSWWPTLFDSAKVLAVLYGAPSILGVVAVACPVLVLAGLPAWWGLGAVVLWLERRRGKDIGELVHDAAEVVREVRRG</sequence>
<evidence type="ECO:0000313" key="3">
    <source>
        <dbReference type="Proteomes" id="UP001326110"/>
    </source>
</evidence>
<keyword evidence="1" id="KW-1133">Transmembrane helix</keyword>
<keyword evidence="1" id="KW-0812">Transmembrane</keyword>
<feature type="transmembrane region" description="Helical" evidence="1">
    <location>
        <begin position="6"/>
        <end position="37"/>
    </location>
</feature>
<name>A0ABZ0Y5I0_9BURK</name>
<evidence type="ECO:0000256" key="1">
    <source>
        <dbReference type="SAM" id="Phobius"/>
    </source>
</evidence>
<evidence type="ECO:0000313" key="2">
    <source>
        <dbReference type="EMBL" id="WQH06560.1"/>
    </source>
</evidence>
<dbReference type="Proteomes" id="UP001326110">
    <property type="component" value="Chromosome"/>
</dbReference>
<feature type="transmembrane region" description="Helical" evidence="1">
    <location>
        <begin position="44"/>
        <end position="69"/>
    </location>
</feature>
<keyword evidence="3" id="KW-1185">Reference proteome</keyword>
<feature type="transmembrane region" description="Helical" evidence="1">
    <location>
        <begin position="89"/>
        <end position="118"/>
    </location>
</feature>
<organism evidence="2 3">
    <name type="scientific">Duganella zoogloeoides</name>
    <dbReference type="NCBI Taxonomy" id="75659"/>
    <lineage>
        <taxon>Bacteria</taxon>
        <taxon>Pseudomonadati</taxon>
        <taxon>Pseudomonadota</taxon>
        <taxon>Betaproteobacteria</taxon>
        <taxon>Burkholderiales</taxon>
        <taxon>Oxalobacteraceae</taxon>
        <taxon>Telluria group</taxon>
        <taxon>Duganella</taxon>
    </lineage>
</organism>
<dbReference type="GeneID" id="43164224"/>
<dbReference type="EMBL" id="CP140152">
    <property type="protein sequence ID" value="WQH06560.1"/>
    <property type="molecule type" value="Genomic_DNA"/>
</dbReference>
<protein>
    <recommendedName>
        <fullName evidence="4">Phage holin family protein</fullName>
    </recommendedName>
</protein>
<proteinExistence type="predicted"/>
<gene>
    <name evidence="2" type="ORF">SR858_09610</name>
</gene>
<keyword evidence="1" id="KW-0472">Membrane</keyword>